<comment type="similarity">
    <text evidence="6">Belongs to the GOT1 family.</text>
</comment>
<reference evidence="8" key="1">
    <citation type="submission" date="2015-04" db="EMBL/GenBank/DDBJ databases">
        <title>The genome sequence of the plant pathogenic Rhizarian Plasmodiophora brassicae reveals insights in its biotrophic life cycle and the origin of chitin synthesis.</title>
        <authorList>
            <person name="Schwelm A."/>
            <person name="Fogelqvist J."/>
            <person name="Knaust A."/>
            <person name="Julke S."/>
            <person name="Lilja T."/>
            <person name="Dhandapani V."/>
            <person name="Bonilla-Rosso G."/>
            <person name="Karlsson M."/>
            <person name="Shevchenko A."/>
            <person name="Choi S.R."/>
            <person name="Kim H.G."/>
            <person name="Park J.Y."/>
            <person name="Lim Y.P."/>
            <person name="Ludwig-Muller J."/>
            <person name="Dixelius C."/>
        </authorList>
    </citation>
    <scope>NUCLEOTIDE SEQUENCE</scope>
    <source>
        <tissue evidence="8">Potato root galls</tissue>
    </source>
</reference>
<evidence type="ECO:0008006" key="9">
    <source>
        <dbReference type="Google" id="ProtNLM"/>
    </source>
</evidence>
<dbReference type="PANTHER" id="PTHR21493">
    <property type="entry name" value="CGI-141-RELATED/LIPASE CONTAINING PROTEIN"/>
    <property type="match status" value="1"/>
</dbReference>
<dbReference type="GO" id="GO:0005829">
    <property type="term" value="C:cytosol"/>
    <property type="evidence" value="ECO:0007669"/>
    <property type="project" value="GOC"/>
</dbReference>
<dbReference type="AlphaFoldDB" id="A0A0H5QMA6"/>
<proteinExistence type="inferred from homology"/>
<keyword evidence="4" id="KW-0333">Golgi apparatus</keyword>
<comment type="subcellular location">
    <subcellularLocation>
        <location evidence="1">Golgi apparatus membrane</location>
        <topology evidence="1">Multi-pass membrane protein</topology>
    </subcellularLocation>
</comment>
<evidence type="ECO:0000256" key="6">
    <source>
        <dbReference type="ARBA" id="ARBA00025799"/>
    </source>
</evidence>
<evidence type="ECO:0000313" key="8">
    <source>
        <dbReference type="EMBL" id="CRZ02516.1"/>
    </source>
</evidence>
<accession>A0A0H5QMA6</accession>
<dbReference type="InterPro" id="IPR007305">
    <property type="entry name" value="Vesicle_transpt_Got1/SFT2"/>
</dbReference>
<feature type="transmembrane region" description="Helical" evidence="7">
    <location>
        <begin position="35"/>
        <end position="52"/>
    </location>
</feature>
<evidence type="ECO:0000256" key="7">
    <source>
        <dbReference type="SAM" id="Phobius"/>
    </source>
</evidence>
<dbReference type="EMBL" id="HACM01002074">
    <property type="protein sequence ID" value="CRZ02516.1"/>
    <property type="molecule type" value="Transcribed_RNA"/>
</dbReference>
<protein>
    <recommendedName>
        <fullName evidence="9">Vesicle transport protein</fullName>
    </recommendedName>
</protein>
<dbReference type="GO" id="GO:0000139">
    <property type="term" value="C:Golgi membrane"/>
    <property type="evidence" value="ECO:0007669"/>
    <property type="project" value="UniProtKB-SubCell"/>
</dbReference>
<evidence type="ECO:0000256" key="3">
    <source>
        <dbReference type="ARBA" id="ARBA00022989"/>
    </source>
</evidence>
<dbReference type="InterPro" id="IPR045176">
    <property type="entry name" value="Got1"/>
</dbReference>
<evidence type="ECO:0000256" key="1">
    <source>
        <dbReference type="ARBA" id="ARBA00004653"/>
    </source>
</evidence>
<evidence type="ECO:0000256" key="5">
    <source>
        <dbReference type="ARBA" id="ARBA00023136"/>
    </source>
</evidence>
<keyword evidence="5 7" id="KW-0472">Membrane</keyword>
<name>A0A0H5QMA6_9EUKA</name>
<dbReference type="GO" id="GO:0006888">
    <property type="term" value="P:endoplasmic reticulum to Golgi vesicle-mediated transport"/>
    <property type="evidence" value="ECO:0007669"/>
    <property type="project" value="InterPro"/>
</dbReference>
<feature type="transmembrane region" description="Helical" evidence="7">
    <location>
        <begin position="9"/>
        <end position="29"/>
    </location>
</feature>
<keyword evidence="3 7" id="KW-1133">Transmembrane helix</keyword>
<evidence type="ECO:0000256" key="4">
    <source>
        <dbReference type="ARBA" id="ARBA00023034"/>
    </source>
</evidence>
<dbReference type="GO" id="GO:0042147">
    <property type="term" value="P:retrograde transport, endosome to Golgi"/>
    <property type="evidence" value="ECO:0007669"/>
    <property type="project" value="InterPro"/>
</dbReference>
<dbReference type="PANTHER" id="PTHR21493:SF9">
    <property type="entry name" value="GOLGI TRANSPORT PROTEIN 1-RELATED"/>
    <property type="match status" value="1"/>
</dbReference>
<feature type="transmembrane region" description="Helical" evidence="7">
    <location>
        <begin position="64"/>
        <end position="84"/>
    </location>
</feature>
<dbReference type="Pfam" id="PF04178">
    <property type="entry name" value="Got1"/>
    <property type="match status" value="1"/>
</dbReference>
<keyword evidence="2 7" id="KW-0812">Transmembrane</keyword>
<feature type="transmembrane region" description="Helical" evidence="7">
    <location>
        <begin position="90"/>
        <end position="108"/>
    </location>
</feature>
<evidence type="ECO:0000256" key="2">
    <source>
        <dbReference type="ARBA" id="ARBA00022692"/>
    </source>
</evidence>
<organism evidence="8">
    <name type="scientific">Spongospora subterranea</name>
    <dbReference type="NCBI Taxonomy" id="70186"/>
    <lineage>
        <taxon>Eukaryota</taxon>
        <taxon>Sar</taxon>
        <taxon>Rhizaria</taxon>
        <taxon>Endomyxa</taxon>
        <taxon>Phytomyxea</taxon>
        <taxon>Plasmodiophorida</taxon>
        <taxon>Plasmodiophoridae</taxon>
        <taxon>Spongospora</taxon>
    </lineage>
</organism>
<sequence length="140" mass="15152">MMIGDNRKLGIGLTGIGSLFLLLGVLLLFDKALLALGNILFLAGVVLLLGMRNTIRFFYRKGKIRGTICFLGGIGLVLIGWPISGMFIELFGIVNLFGNFFPIIVAFLRRMPVIGTFLNIPGVSHAVDTAMGQMLPTHTA</sequence>